<comment type="caution">
    <text evidence="1">The sequence shown here is derived from an EMBL/GenBank/DDBJ whole genome shotgun (WGS) entry which is preliminary data.</text>
</comment>
<dbReference type="AlphaFoldDB" id="A0A4Y3RWC7"/>
<dbReference type="EMBL" id="BJMN01000055">
    <property type="protein sequence ID" value="GEB61368.1"/>
    <property type="molecule type" value="Genomic_DNA"/>
</dbReference>
<name>A0A4Y3RWC7_9ACTN</name>
<evidence type="ECO:0000313" key="1">
    <source>
        <dbReference type="EMBL" id="GEB61368.1"/>
    </source>
</evidence>
<proteinExistence type="predicted"/>
<accession>A0A4Y3RWC7</accession>
<protein>
    <submittedName>
        <fullName evidence="1">Uncharacterized protein</fullName>
    </submittedName>
</protein>
<sequence length="72" mass="7738">MVINLRTKIIVLKYGSPAVGGVDRGIPGVHHGAAGISRNETVLPARPPRFVSHRQGSIRHEGMTEAKGEIDE</sequence>
<reference evidence="1 2" key="1">
    <citation type="submission" date="2019-06" db="EMBL/GenBank/DDBJ databases">
        <title>Whole genome shotgun sequence of Streptomyces gardneri NBRC 12865.</title>
        <authorList>
            <person name="Hosoyama A."/>
            <person name="Uohara A."/>
            <person name="Ohji S."/>
            <person name="Ichikawa N."/>
        </authorList>
    </citation>
    <scope>NUCLEOTIDE SEQUENCE [LARGE SCALE GENOMIC DNA]</scope>
    <source>
        <strain evidence="1 2">NBRC 12865</strain>
    </source>
</reference>
<dbReference type="Proteomes" id="UP000315226">
    <property type="component" value="Unassembled WGS sequence"/>
</dbReference>
<organism evidence="1 2">
    <name type="scientific">Streptomyces gardneri</name>
    <dbReference type="NCBI Taxonomy" id="66892"/>
    <lineage>
        <taxon>Bacteria</taxon>
        <taxon>Bacillati</taxon>
        <taxon>Actinomycetota</taxon>
        <taxon>Actinomycetes</taxon>
        <taxon>Kitasatosporales</taxon>
        <taxon>Streptomycetaceae</taxon>
        <taxon>Streptomyces</taxon>
    </lineage>
</organism>
<evidence type="ECO:0000313" key="2">
    <source>
        <dbReference type="Proteomes" id="UP000315226"/>
    </source>
</evidence>
<keyword evidence="2" id="KW-1185">Reference proteome</keyword>
<gene>
    <name evidence="1" type="ORF">SGA01_69730</name>
</gene>